<dbReference type="AlphaFoldDB" id="A0A0E9UTI0"/>
<organism evidence="1">
    <name type="scientific">Anguilla anguilla</name>
    <name type="common">European freshwater eel</name>
    <name type="synonym">Muraena anguilla</name>
    <dbReference type="NCBI Taxonomy" id="7936"/>
    <lineage>
        <taxon>Eukaryota</taxon>
        <taxon>Metazoa</taxon>
        <taxon>Chordata</taxon>
        <taxon>Craniata</taxon>
        <taxon>Vertebrata</taxon>
        <taxon>Euteleostomi</taxon>
        <taxon>Actinopterygii</taxon>
        <taxon>Neopterygii</taxon>
        <taxon>Teleostei</taxon>
        <taxon>Anguilliformes</taxon>
        <taxon>Anguillidae</taxon>
        <taxon>Anguilla</taxon>
    </lineage>
</organism>
<name>A0A0E9UTI0_ANGAN</name>
<protein>
    <submittedName>
        <fullName evidence="1">Uncharacterized protein</fullName>
    </submittedName>
</protein>
<reference evidence="1" key="2">
    <citation type="journal article" date="2015" name="Fish Shellfish Immunol.">
        <title>Early steps in the European eel (Anguilla anguilla)-Vibrio vulnificus interaction in the gills: Role of the RtxA13 toxin.</title>
        <authorList>
            <person name="Callol A."/>
            <person name="Pajuelo D."/>
            <person name="Ebbesson L."/>
            <person name="Teles M."/>
            <person name="MacKenzie S."/>
            <person name="Amaro C."/>
        </authorList>
    </citation>
    <scope>NUCLEOTIDE SEQUENCE</scope>
</reference>
<evidence type="ECO:0000313" key="1">
    <source>
        <dbReference type="EMBL" id="JAH69056.1"/>
    </source>
</evidence>
<accession>A0A0E9UTI0</accession>
<sequence length="28" mass="3107">MQLNTSDRCRASFSPQFLAFCRAGKSPS</sequence>
<dbReference type="EMBL" id="GBXM01039521">
    <property type="protein sequence ID" value="JAH69056.1"/>
    <property type="molecule type" value="Transcribed_RNA"/>
</dbReference>
<proteinExistence type="predicted"/>
<reference evidence="1" key="1">
    <citation type="submission" date="2014-11" db="EMBL/GenBank/DDBJ databases">
        <authorList>
            <person name="Amaro Gonzalez C."/>
        </authorList>
    </citation>
    <scope>NUCLEOTIDE SEQUENCE</scope>
</reference>